<evidence type="ECO:0000256" key="8">
    <source>
        <dbReference type="ARBA" id="ARBA00023242"/>
    </source>
</evidence>
<dbReference type="InterPro" id="IPR001406">
    <property type="entry name" value="PsdUridine_synth_TruA"/>
</dbReference>
<comment type="function">
    <text evidence="10">Formation of pseudouridine at positions 27 and 28 in the anticodon stem and loop of transfer RNAs; at positions 34 and 36 of intron-containing precursor tRNA(Ile) and at position 35 in the intron-containing tRNA(Tyr). Catalyzes pseudouridylation at position 44 in U2 snRNA. Also catalyzes pseudouridylation of mRNAs.</text>
</comment>
<keyword evidence="8" id="KW-0539">Nucleus</keyword>
<name>A0A9W7T049_9PEZI</name>
<evidence type="ECO:0000313" key="19">
    <source>
        <dbReference type="Proteomes" id="UP001138500"/>
    </source>
</evidence>
<dbReference type="FunFam" id="3.30.70.660:FF:000002">
    <property type="entry name" value="tRNA pseudouridine synthase"/>
    <property type="match status" value="1"/>
</dbReference>
<comment type="similarity">
    <text evidence="4">Belongs to the tRNA pseudouridine synthase TruA family.</text>
</comment>
<dbReference type="GO" id="GO:0005634">
    <property type="term" value="C:nucleus"/>
    <property type="evidence" value="ECO:0007669"/>
    <property type="project" value="UniProtKB-SubCell"/>
</dbReference>
<dbReference type="SUPFAM" id="SSF55120">
    <property type="entry name" value="Pseudouridine synthase"/>
    <property type="match status" value="1"/>
</dbReference>
<feature type="compositionally biased region" description="Basic and acidic residues" evidence="16">
    <location>
        <begin position="104"/>
        <end position="113"/>
    </location>
</feature>
<gene>
    <name evidence="18" type="ORF">Tdes44962_MAKER06896</name>
</gene>
<feature type="compositionally biased region" description="Low complexity" evidence="16">
    <location>
        <begin position="434"/>
        <end position="445"/>
    </location>
</feature>
<evidence type="ECO:0000256" key="9">
    <source>
        <dbReference type="ARBA" id="ARBA00036943"/>
    </source>
</evidence>
<feature type="domain" description="Pseudouridine synthase I TruA alpha/beta" evidence="17">
    <location>
        <begin position="515"/>
        <end position="628"/>
    </location>
</feature>
<dbReference type="EMBL" id="RIBY02000158">
    <property type="protein sequence ID" value="KAH9845037.1"/>
    <property type="molecule type" value="Genomic_DNA"/>
</dbReference>
<evidence type="ECO:0000256" key="1">
    <source>
        <dbReference type="ARBA" id="ARBA00001166"/>
    </source>
</evidence>
<dbReference type="InterPro" id="IPR020094">
    <property type="entry name" value="TruA/RsuA/RluB/E/F_N"/>
</dbReference>
<accession>A0A9W7T049</accession>
<organism evidence="18 19">
    <name type="scientific">Teratosphaeria destructans</name>
    <dbReference type="NCBI Taxonomy" id="418781"/>
    <lineage>
        <taxon>Eukaryota</taxon>
        <taxon>Fungi</taxon>
        <taxon>Dikarya</taxon>
        <taxon>Ascomycota</taxon>
        <taxon>Pezizomycotina</taxon>
        <taxon>Dothideomycetes</taxon>
        <taxon>Dothideomycetidae</taxon>
        <taxon>Mycosphaerellales</taxon>
        <taxon>Teratosphaeriaceae</taxon>
        <taxon>Teratosphaeria</taxon>
    </lineage>
</organism>
<evidence type="ECO:0000256" key="11">
    <source>
        <dbReference type="ARBA" id="ARBA00073968"/>
    </source>
</evidence>
<evidence type="ECO:0000256" key="4">
    <source>
        <dbReference type="ARBA" id="ARBA00009375"/>
    </source>
</evidence>
<dbReference type="InterPro" id="IPR020095">
    <property type="entry name" value="PsdUridine_synth_TruA_C"/>
</dbReference>
<evidence type="ECO:0000259" key="17">
    <source>
        <dbReference type="Pfam" id="PF01416"/>
    </source>
</evidence>
<comment type="catalytic activity">
    <reaction evidence="1">
        <text>a uridine in mRNA = a pseudouridine in mRNA</text>
        <dbReference type="Rhea" id="RHEA:56644"/>
        <dbReference type="Rhea" id="RHEA-COMP:14658"/>
        <dbReference type="Rhea" id="RHEA-COMP:14659"/>
        <dbReference type="ChEBI" id="CHEBI:65314"/>
        <dbReference type="ChEBI" id="CHEBI:65315"/>
    </reaction>
</comment>
<evidence type="ECO:0000256" key="10">
    <source>
        <dbReference type="ARBA" id="ARBA00053072"/>
    </source>
</evidence>
<dbReference type="Gene3D" id="3.30.70.660">
    <property type="entry name" value="Pseudouridine synthase I, catalytic domain, C-terminal subdomain"/>
    <property type="match status" value="1"/>
</dbReference>
<reference evidence="18 19" key="2">
    <citation type="journal article" date="2021" name="Curr. Genet.">
        <title>Genetic response to nitrogen starvation in the aggressive Eucalyptus foliar pathogen Teratosphaeria destructans.</title>
        <authorList>
            <person name="Havenga M."/>
            <person name="Wingfield B.D."/>
            <person name="Wingfield M.J."/>
            <person name="Dreyer L.L."/>
            <person name="Roets F."/>
            <person name="Aylward J."/>
        </authorList>
    </citation>
    <scope>NUCLEOTIDE SEQUENCE [LARGE SCALE GENOMIC DNA]</scope>
    <source>
        <strain evidence="18">CMW44962</strain>
    </source>
</reference>
<dbReference type="PANTHER" id="PTHR11142">
    <property type="entry name" value="PSEUDOURIDYLATE SYNTHASE"/>
    <property type="match status" value="1"/>
</dbReference>
<dbReference type="NCBIfam" id="TIGR00071">
    <property type="entry name" value="hisT_truA"/>
    <property type="match status" value="1"/>
</dbReference>
<evidence type="ECO:0000256" key="3">
    <source>
        <dbReference type="ARBA" id="ARBA00004123"/>
    </source>
</evidence>
<dbReference type="InterPro" id="IPR020103">
    <property type="entry name" value="PsdUridine_synth_cat_dom_sf"/>
</dbReference>
<dbReference type="InterPro" id="IPR041708">
    <property type="entry name" value="PUS1/PUS2-like"/>
</dbReference>
<evidence type="ECO:0000256" key="15">
    <source>
        <dbReference type="PIRSR" id="PIRSR641708-2"/>
    </source>
</evidence>
<protein>
    <recommendedName>
        <fullName evidence="11">tRNA pseudouridine synthase 1</fullName>
    </recommendedName>
    <alternativeName>
        <fullName evidence="12">tRNA pseudouridylate synthase 1</fullName>
    </alternativeName>
    <alternativeName>
        <fullName evidence="13">tRNA-uridine isomerase 1</fullName>
    </alternativeName>
</protein>
<evidence type="ECO:0000256" key="12">
    <source>
        <dbReference type="ARBA" id="ARBA00079072"/>
    </source>
</evidence>
<evidence type="ECO:0000256" key="2">
    <source>
        <dbReference type="ARBA" id="ARBA00001832"/>
    </source>
</evidence>
<evidence type="ECO:0000256" key="13">
    <source>
        <dbReference type="ARBA" id="ARBA00080858"/>
    </source>
</evidence>
<evidence type="ECO:0000256" key="7">
    <source>
        <dbReference type="ARBA" id="ARBA00023235"/>
    </source>
</evidence>
<evidence type="ECO:0000256" key="14">
    <source>
        <dbReference type="PIRSR" id="PIRSR641708-1"/>
    </source>
</evidence>
<evidence type="ECO:0000256" key="5">
    <source>
        <dbReference type="ARBA" id="ARBA00022664"/>
    </source>
</evidence>
<dbReference type="FunFam" id="3.30.70.580:FF:000002">
    <property type="entry name" value="tRNA pseudouridine synthase"/>
    <property type="match status" value="1"/>
</dbReference>
<dbReference type="GO" id="GO:0031120">
    <property type="term" value="P:snRNA pseudouridine synthesis"/>
    <property type="evidence" value="ECO:0007669"/>
    <property type="project" value="UniProtKB-ARBA"/>
</dbReference>
<keyword evidence="7" id="KW-0413">Isomerase</keyword>
<dbReference type="AlphaFoldDB" id="A0A9W7T049"/>
<dbReference type="Gene3D" id="3.30.70.580">
    <property type="entry name" value="Pseudouridine synthase I, catalytic domain, N-terminal subdomain"/>
    <property type="match status" value="1"/>
</dbReference>
<keyword evidence="5" id="KW-0507">mRNA processing</keyword>
<keyword evidence="19" id="KW-1185">Reference proteome</keyword>
<feature type="region of interest" description="Disordered" evidence="16">
    <location>
        <begin position="456"/>
        <end position="478"/>
    </location>
</feature>
<sequence>MEVQVRLRNKLTSTARSASATVRSGPTCEAPNLLLPLALLVGGRRYCTAPSLHVLLLLTMEHATAIMEDAGKAVEPQAEAGESNPVNYDEERKQNDQQRTGGKRKGDWGDNKRQQFGSKGGRNDNRRHKKGDMGRSDYYATNPDKRQKTDESRREREKNGNAKTYGVEFSQEEIDAEGRKPKRKVAVLIGYSGTGYKGMQITPNEKTIEGDLFTAFVKAGAISKANADDPKKAGLVRCARTDKGVHAAGNMISLKLIVEEPDIVQKINEQLSPQIRVWGIERTIGSFSCYQACDSRWYEYLIPSYAFLPPHPSSFLAKKLEELADEAGDRESYDARQQEVKGFWEQVDEEQIKPILETIDEDIRWEVVKALQGEEEASAKAAKADADVEQNIKAGKSVKSDSGAKRDDLAEKTEEAAIIVNEPSVAKPTETDETAAAAAPDEESAAVVESMVDAGDVVPPGETPEKTAATSSLTPEEIERHRRLKEAAKRLRAAYNTAKRRYRIPQKRIDRIQNALSRYEGTKNYHNYTIQKTFRDPSAKRHIKSFRVKREPILIGDGPDDEKTEWLSLKVHGQSFMMHQIRKMVGMVSLLVRCGSNLGTMEHSMREDKYSIPKVPGLGLLLERPVFDSYNTLTAPKHDRDPLEFSKYEAELEEFKGREIYQRIFREEEERNEFARFFNHIDNFREPYFLYVTSKGIEATRVVGEKREKEVDGGSRAKDA</sequence>
<dbReference type="OrthoDB" id="10256309at2759"/>
<feature type="binding site" evidence="15">
    <location>
        <position position="298"/>
    </location>
    <ligand>
        <name>substrate</name>
    </ligand>
</feature>
<dbReference type="GO" id="GO:1990481">
    <property type="term" value="P:mRNA pseudouridine synthesis"/>
    <property type="evidence" value="ECO:0007669"/>
    <property type="project" value="TreeGrafter"/>
</dbReference>
<evidence type="ECO:0000256" key="16">
    <source>
        <dbReference type="SAM" id="MobiDB-lite"/>
    </source>
</evidence>
<keyword evidence="6" id="KW-0819">tRNA processing</keyword>
<comment type="catalytic activity">
    <reaction evidence="9">
        <text>a uridine in tRNA = a pseudouridine in tRNA</text>
        <dbReference type="Rhea" id="RHEA:54572"/>
        <dbReference type="Rhea" id="RHEA-COMP:13339"/>
        <dbReference type="Rhea" id="RHEA-COMP:13934"/>
        <dbReference type="ChEBI" id="CHEBI:65314"/>
        <dbReference type="ChEBI" id="CHEBI:65315"/>
    </reaction>
</comment>
<dbReference type="Proteomes" id="UP001138500">
    <property type="component" value="Unassembled WGS sequence"/>
</dbReference>
<dbReference type="Pfam" id="PF01416">
    <property type="entry name" value="PseudoU_synth_1"/>
    <property type="match status" value="1"/>
</dbReference>
<feature type="compositionally biased region" description="Low complexity" evidence="16">
    <location>
        <begin position="12"/>
        <end position="21"/>
    </location>
</feature>
<evidence type="ECO:0000256" key="6">
    <source>
        <dbReference type="ARBA" id="ARBA00022694"/>
    </source>
</evidence>
<dbReference type="GO" id="GO:0003723">
    <property type="term" value="F:RNA binding"/>
    <property type="evidence" value="ECO:0007669"/>
    <property type="project" value="InterPro"/>
</dbReference>
<feature type="region of interest" description="Disordered" evidence="16">
    <location>
        <begin position="426"/>
        <end position="445"/>
    </location>
</feature>
<feature type="region of interest" description="Disordered" evidence="16">
    <location>
        <begin position="1"/>
        <end position="25"/>
    </location>
</feature>
<feature type="region of interest" description="Disordered" evidence="16">
    <location>
        <begin position="74"/>
        <end position="169"/>
    </location>
</feature>
<comment type="catalytic activity">
    <reaction evidence="2">
        <text>uridine in snRNA = pseudouridine in snRNA</text>
        <dbReference type="Rhea" id="RHEA:51124"/>
        <dbReference type="Rhea" id="RHEA-COMP:12891"/>
        <dbReference type="Rhea" id="RHEA-COMP:12892"/>
        <dbReference type="ChEBI" id="CHEBI:65314"/>
        <dbReference type="ChEBI" id="CHEBI:65315"/>
    </reaction>
</comment>
<dbReference type="InterPro" id="IPR020097">
    <property type="entry name" value="PsdUridine_synth_TruA_a/b_dom"/>
</dbReference>
<dbReference type="PANTHER" id="PTHR11142:SF4">
    <property type="entry name" value="PSEUDOURIDYLATE SYNTHASE 1 HOMOLOG"/>
    <property type="match status" value="1"/>
</dbReference>
<dbReference type="GO" id="GO:0006397">
    <property type="term" value="P:mRNA processing"/>
    <property type="evidence" value="ECO:0007669"/>
    <property type="project" value="UniProtKB-KW"/>
</dbReference>
<dbReference type="GO" id="GO:0031119">
    <property type="term" value="P:tRNA pseudouridine synthesis"/>
    <property type="evidence" value="ECO:0007669"/>
    <property type="project" value="InterPro"/>
</dbReference>
<feature type="active site" description="Nucleophile" evidence="14">
    <location>
        <position position="242"/>
    </location>
</feature>
<proteinExistence type="inferred from homology"/>
<reference evidence="18 19" key="1">
    <citation type="journal article" date="2018" name="IMA Fungus">
        <title>IMA Genome-F 10: Nine draft genome sequences of Claviceps purpurea s.lat., including C. arundinis, C. humidiphila, and C. cf. spartinae, pseudomolecules for the pitch canker pathogen Fusarium circinatum, draft genome of Davidsoniella eucalypti, Grosmannia galeiformis, Quambalaria eucalypti, and Teratosphaeria destructans.</title>
        <authorList>
            <person name="Wingfield B.D."/>
            <person name="Liu M."/>
            <person name="Nguyen H.D."/>
            <person name="Lane F.A."/>
            <person name="Morgan S.W."/>
            <person name="De Vos L."/>
            <person name="Wilken P.M."/>
            <person name="Duong T.A."/>
            <person name="Aylward J."/>
            <person name="Coetzee M.P."/>
            <person name="Dadej K."/>
            <person name="De Beer Z.W."/>
            <person name="Findlay W."/>
            <person name="Havenga M."/>
            <person name="Kolarik M."/>
            <person name="Menzies J.G."/>
            <person name="Naidoo K."/>
            <person name="Pochopski O."/>
            <person name="Shoukouhi P."/>
            <person name="Santana Q.C."/>
            <person name="Seifert K.A."/>
            <person name="Soal N."/>
            <person name="Steenkamp E.T."/>
            <person name="Tatham C.T."/>
            <person name="van der Nest M.A."/>
            <person name="Wingfield M.J."/>
        </authorList>
    </citation>
    <scope>NUCLEOTIDE SEQUENCE [LARGE SCALE GENOMIC DNA]</scope>
    <source>
        <strain evidence="18">CMW44962</strain>
    </source>
</reference>
<dbReference type="GO" id="GO:0009982">
    <property type="term" value="F:pseudouridine synthase activity"/>
    <property type="evidence" value="ECO:0007669"/>
    <property type="project" value="InterPro"/>
</dbReference>
<comment type="caution">
    <text evidence="18">The sequence shown here is derived from an EMBL/GenBank/DDBJ whole genome shotgun (WGS) entry which is preliminary data.</text>
</comment>
<feature type="compositionally biased region" description="Basic and acidic residues" evidence="16">
    <location>
        <begin position="143"/>
        <end position="160"/>
    </location>
</feature>
<evidence type="ECO:0000313" key="18">
    <source>
        <dbReference type="EMBL" id="KAH9845037.1"/>
    </source>
</evidence>
<comment type="subcellular location">
    <subcellularLocation>
        <location evidence="3">Nucleus</location>
    </subcellularLocation>
</comment>
<dbReference type="CDD" id="cd02568">
    <property type="entry name" value="PseudoU_synth_PUS1_PUS2"/>
    <property type="match status" value="1"/>
</dbReference>